<reference evidence="1 2" key="1">
    <citation type="submission" date="2024-04" db="EMBL/GenBank/DDBJ databases">
        <title>Tritrichomonas musculus Genome.</title>
        <authorList>
            <person name="Alves-Ferreira E."/>
            <person name="Grigg M."/>
            <person name="Lorenzi H."/>
            <person name="Galac M."/>
        </authorList>
    </citation>
    <scope>NUCLEOTIDE SEQUENCE [LARGE SCALE GENOMIC DNA]</scope>
    <source>
        <strain evidence="1 2">EAF2021</strain>
    </source>
</reference>
<dbReference type="EMBL" id="JAPFFF010000002">
    <property type="protein sequence ID" value="KAK8897591.1"/>
    <property type="molecule type" value="Genomic_DNA"/>
</dbReference>
<name>A0ABR2L3J0_9EUKA</name>
<evidence type="ECO:0000313" key="2">
    <source>
        <dbReference type="Proteomes" id="UP001470230"/>
    </source>
</evidence>
<gene>
    <name evidence="1" type="ORF">M9Y10_015550</name>
</gene>
<sequence>MKVAGFNKYFQFGKISNDKNTYELPIIGPPLDSNIDVTSLLSYSTFGNHSVWIKKDGKAYAQGDNNDGRISPLIPKKILKKETEVFIQKESGSQYQFISAVCGVYYTIYLVSDSYDQKKLCYCYIDKEPLFLNLNGQIPKYIFGGRRISVAVDSEGGITIISKSVFDNPESALKATSLPDGEEVIIISCLNDFIIAIGSSGRAFMSTYPKT</sequence>
<dbReference type="InterPro" id="IPR009091">
    <property type="entry name" value="RCC1/BLIP-II"/>
</dbReference>
<accession>A0ABR2L3J0</accession>
<keyword evidence="2" id="KW-1185">Reference proteome</keyword>
<dbReference type="Proteomes" id="UP001470230">
    <property type="component" value="Unassembled WGS sequence"/>
</dbReference>
<comment type="caution">
    <text evidence="1">The sequence shown here is derived from an EMBL/GenBank/DDBJ whole genome shotgun (WGS) entry which is preliminary data.</text>
</comment>
<organism evidence="1 2">
    <name type="scientific">Tritrichomonas musculus</name>
    <dbReference type="NCBI Taxonomy" id="1915356"/>
    <lineage>
        <taxon>Eukaryota</taxon>
        <taxon>Metamonada</taxon>
        <taxon>Parabasalia</taxon>
        <taxon>Tritrichomonadida</taxon>
        <taxon>Tritrichomonadidae</taxon>
        <taxon>Tritrichomonas</taxon>
    </lineage>
</organism>
<dbReference type="Gene3D" id="2.130.10.30">
    <property type="entry name" value="Regulator of chromosome condensation 1/beta-lactamase-inhibitor protein II"/>
    <property type="match status" value="1"/>
</dbReference>
<evidence type="ECO:0000313" key="1">
    <source>
        <dbReference type="EMBL" id="KAK8897591.1"/>
    </source>
</evidence>
<dbReference type="SUPFAM" id="SSF50985">
    <property type="entry name" value="RCC1/BLIP-II"/>
    <property type="match status" value="1"/>
</dbReference>
<protein>
    <submittedName>
        <fullName evidence="1">Uncharacterized protein</fullName>
    </submittedName>
</protein>
<proteinExistence type="predicted"/>